<keyword evidence="2" id="KW-1133">Transmembrane helix</keyword>
<protein>
    <submittedName>
        <fullName evidence="3">Uncharacterized protein</fullName>
    </submittedName>
</protein>
<dbReference type="Proteomes" id="UP000078576">
    <property type="component" value="Unassembled WGS sequence"/>
</dbReference>
<sequence>MSPTTSPNQAITSPTTAPSQLSGSTPSDKWHTLAATFITLFTILLLASTLALCHIHRKNNTLQALANTHHRITTIPNPKPNPHPFGSDPWRAHELAKAPSSSRDALHIADLEAQNNLLGQRVDVLDGLVNMLKRQNRYVGQENAGLWLGVSAILGPEVGVVGGPQADAEAAEEREDARRV</sequence>
<proteinExistence type="predicted"/>
<organism evidence="3 4">
    <name type="scientific">Cytospora mali</name>
    <name type="common">Apple Valsa canker fungus</name>
    <name type="synonym">Valsa mali</name>
    <dbReference type="NCBI Taxonomy" id="578113"/>
    <lineage>
        <taxon>Eukaryota</taxon>
        <taxon>Fungi</taxon>
        <taxon>Dikarya</taxon>
        <taxon>Ascomycota</taxon>
        <taxon>Pezizomycotina</taxon>
        <taxon>Sordariomycetes</taxon>
        <taxon>Sordariomycetidae</taxon>
        <taxon>Diaporthales</taxon>
        <taxon>Cytosporaceae</taxon>
        <taxon>Cytospora</taxon>
    </lineage>
</organism>
<dbReference type="EMBL" id="KN714711">
    <property type="protein sequence ID" value="KUI58289.1"/>
    <property type="molecule type" value="Genomic_DNA"/>
</dbReference>
<evidence type="ECO:0000256" key="1">
    <source>
        <dbReference type="SAM" id="MobiDB-lite"/>
    </source>
</evidence>
<evidence type="ECO:0000313" key="3">
    <source>
        <dbReference type="EMBL" id="KUI58289.1"/>
    </source>
</evidence>
<evidence type="ECO:0000313" key="4">
    <source>
        <dbReference type="Proteomes" id="UP000078576"/>
    </source>
</evidence>
<keyword evidence="4" id="KW-1185">Reference proteome</keyword>
<dbReference type="OrthoDB" id="10514182at2759"/>
<feature type="region of interest" description="Disordered" evidence="1">
    <location>
        <begin position="1"/>
        <end position="26"/>
    </location>
</feature>
<reference evidence="4" key="1">
    <citation type="submission" date="2014-12" db="EMBL/GenBank/DDBJ databases">
        <title>Genome Sequence of Valsa Canker Pathogens Uncovers a Specific Adaption of Colonization on Woody Bark.</title>
        <authorList>
            <person name="Yin Z."/>
            <person name="Liu H."/>
            <person name="Gao X."/>
            <person name="Li Z."/>
            <person name="Song N."/>
            <person name="Ke X."/>
            <person name="Dai Q."/>
            <person name="Wu Y."/>
            <person name="Sun Y."/>
            <person name="Xu J.-R."/>
            <person name="Kang Z.K."/>
            <person name="Wang L."/>
            <person name="Huang L."/>
        </authorList>
    </citation>
    <scope>NUCLEOTIDE SEQUENCE [LARGE SCALE GENOMIC DNA]</scope>
    <source>
        <strain evidence="4">SXYL134</strain>
    </source>
</reference>
<dbReference type="AlphaFoldDB" id="A0A194V310"/>
<evidence type="ECO:0000256" key="2">
    <source>
        <dbReference type="SAM" id="Phobius"/>
    </source>
</evidence>
<accession>A0A194V310</accession>
<keyword evidence="2" id="KW-0472">Membrane</keyword>
<keyword evidence="2" id="KW-0812">Transmembrane</keyword>
<gene>
    <name evidence="3" type="ORF">VP1G_05600</name>
</gene>
<feature type="transmembrane region" description="Helical" evidence="2">
    <location>
        <begin position="30"/>
        <end position="53"/>
    </location>
</feature>
<name>A0A194V310_CYTMA</name>